<dbReference type="RefSeq" id="WP_305003938.1">
    <property type="nucleotide sequence ID" value="NZ_JAUQUB010000006.1"/>
</dbReference>
<evidence type="ECO:0000313" key="2">
    <source>
        <dbReference type="Proteomes" id="UP001241072"/>
    </source>
</evidence>
<protein>
    <submittedName>
        <fullName evidence="1">Uncharacterized protein</fullName>
    </submittedName>
</protein>
<keyword evidence="2" id="KW-1185">Reference proteome</keyword>
<gene>
    <name evidence="1" type="ORF">Q5716_14865</name>
</gene>
<dbReference type="EMBL" id="JAUQUB010000006">
    <property type="protein sequence ID" value="MDO7883512.1"/>
    <property type="molecule type" value="Genomic_DNA"/>
</dbReference>
<reference evidence="1 2" key="1">
    <citation type="submission" date="2023-07" db="EMBL/GenBank/DDBJ databases">
        <title>Protaetiibacter sp. nov WY-16 isolated from soil.</title>
        <authorList>
            <person name="Liu B."/>
            <person name="Wan Y."/>
        </authorList>
    </citation>
    <scope>NUCLEOTIDE SEQUENCE [LARGE SCALE GENOMIC DNA]</scope>
    <source>
        <strain evidence="1 2">WY-16</strain>
    </source>
</reference>
<name>A0ABT9BW28_9MICO</name>
<sequence length="307" mass="34645">MSPRDPTEWNRVMGDDADELGMQLCRALFPRVDEANRKVTGVYCAIVDERSSLRLDDRYLGAWRGGGLHGVAFRAALDALMTVQLILEQNVIPMIGLYPLLRAAIENSALAIYLLEPVERDERLRRAYWVAAEDARLRYVHEREREAPDARDKLNGVKEEIRLLVGERPSLGEATDFRFDRVQYTDLVQLADRAVEADPAINIDRAMSMLGWWQVLSGLSHGKQWSYIYALERSGAVVDEEDESAQVLMTSSPAAIAVILERAIIALETALRLYGRRSKQAWNQPEDASEPPAVAYVEIRRARGHSV</sequence>
<accession>A0ABT9BW28</accession>
<organism evidence="1 2">
    <name type="scientific">Antiquaquibacter soli</name>
    <dbReference type="NCBI Taxonomy" id="3064523"/>
    <lineage>
        <taxon>Bacteria</taxon>
        <taxon>Bacillati</taxon>
        <taxon>Actinomycetota</taxon>
        <taxon>Actinomycetes</taxon>
        <taxon>Micrococcales</taxon>
        <taxon>Microbacteriaceae</taxon>
        <taxon>Antiquaquibacter</taxon>
    </lineage>
</organism>
<proteinExistence type="predicted"/>
<dbReference type="Proteomes" id="UP001241072">
    <property type="component" value="Unassembled WGS sequence"/>
</dbReference>
<evidence type="ECO:0000313" key="1">
    <source>
        <dbReference type="EMBL" id="MDO7883512.1"/>
    </source>
</evidence>
<comment type="caution">
    <text evidence="1">The sequence shown here is derived from an EMBL/GenBank/DDBJ whole genome shotgun (WGS) entry which is preliminary data.</text>
</comment>